<accession>A0A1M6JHN3</accession>
<dbReference type="OrthoDB" id="1907956at2"/>
<name>A0A1M6JHN3_9CLOT</name>
<keyword evidence="2" id="KW-1185">Reference proteome</keyword>
<dbReference type="EMBL" id="FQZB01000008">
    <property type="protein sequence ID" value="SHJ46229.1"/>
    <property type="molecule type" value="Genomic_DNA"/>
</dbReference>
<dbReference type="Proteomes" id="UP000184310">
    <property type="component" value="Unassembled WGS sequence"/>
</dbReference>
<sequence>MAILKNRYYEQGTFPKNLLCFKEEQISEVLTIPCQKPDIKHILSLRISPEIEDIKVINTEIGRSNEGQILTGKALITELKIKERITYSADEITQPVYSIYYKSLKSSFIIVPNKIDNEDIYNLYREKRIVVTPYVEADYIKSLDSRTIFTCLFLFIDVKFIL</sequence>
<evidence type="ECO:0000313" key="1">
    <source>
        <dbReference type="EMBL" id="SHJ46229.1"/>
    </source>
</evidence>
<protein>
    <submittedName>
        <fullName evidence="1">Uncharacterized protein</fullName>
    </submittedName>
</protein>
<dbReference type="RefSeq" id="WP_072986679.1">
    <property type="nucleotide sequence ID" value="NZ_FQZB01000008.1"/>
</dbReference>
<dbReference type="STRING" id="1121302.SAMN02745163_02035"/>
<reference evidence="1 2" key="1">
    <citation type="submission" date="2016-11" db="EMBL/GenBank/DDBJ databases">
        <authorList>
            <person name="Jaros S."/>
            <person name="Januszkiewicz K."/>
            <person name="Wedrychowicz H."/>
        </authorList>
    </citation>
    <scope>NUCLEOTIDE SEQUENCE [LARGE SCALE GENOMIC DNA]</scope>
    <source>
        <strain evidence="1 2">DSM 21758</strain>
    </source>
</reference>
<dbReference type="AlphaFoldDB" id="A0A1M6JHN3"/>
<organism evidence="1 2">
    <name type="scientific">Clostridium cavendishii DSM 21758</name>
    <dbReference type="NCBI Taxonomy" id="1121302"/>
    <lineage>
        <taxon>Bacteria</taxon>
        <taxon>Bacillati</taxon>
        <taxon>Bacillota</taxon>
        <taxon>Clostridia</taxon>
        <taxon>Eubacteriales</taxon>
        <taxon>Clostridiaceae</taxon>
        <taxon>Clostridium</taxon>
    </lineage>
</organism>
<evidence type="ECO:0000313" key="2">
    <source>
        <dbReference type="Proteomes" id="UP000184310"/>
    </source>
</evidence>
<proteinExistence type="predicted"/>
<gene>
    <name evidence="1" type="ORF">SAMN02745163_02035</name>
</gene>